<protein>
    <recommendedName>
        <fullName evidence="3">Lipase family protein</fullName>
    </recommendedName>
</protein>
<accession>Q4UKG3</accession>
<dbReference type="HOGENOM" id="CLU_064079_0_0_5"/>
<dbReference type="eggNOG" id="ENOG502Z8H8">
    <property type="taxonomic scope" value="Bacteria"/>
</dbReference>
<dbReference type="Proteomes" id="UP000008548">
    <property type="component" value="Chromosome"/>
</dbReference>
<proteinExistence type="predicted"/>
<sequence>MHYITKVIKCQLLFNNKLINVNTRHFLEKTIFYSNSDKKEVDMSKHKNSKHISTKKLAYIGLDLAYKTDDLNVYNLEASKVNEQLTDSGWEILTASCDYINTAKYGYKAVAFINKETKEVHIASAGTKFNIYDLLDDLLIALHYLPTKLTPLQEFVNEVINKLDGLSKATEYIFNTSGHSLGAITADLTSVEIHSRNLHFNKSTTFDSPGSKPIIERGIEKNLFTGKVTTPIEELATHSKIYNAKHNLINITNKHLGKTTMVLPGKKTELSQSEEWASYLYNFAKQKATKYLGINGIVEGFEEIIAGISKHGLVNFFDLKQNITLTVDDWEAGTQEYAKNTLNLKNNLYNQIVETVTGANLVGIYNNFQSCGQEYAQEVKTTGDISGYHLVC</sequence>
<dbReference type="STRING" id="315456.RF_1117"/>
<dbReference type="SUPFAM" id="SSF53474">
    <property type="entry name" value="alpha/beta-Hydrolases"/>
    <property type="match status" value="1"/>
</dbReference>
<dbReference type="AlphaFoldDB" id="Q4UKG3"/>
<dbReference type="Gene3D" id="3.40.50.1820">
    <property type="entry name" value="alpha/beta hydrolase"/>
    <property type="match status" value="1"/>
</dbReference>
<organism evidence="1 2">
    <name type="scientific">Rickettsia felis (strain ATCC VR-1525 / URRWXCal2)</name>
    <name type="common">Rickettsia azadi</name>
    <dbReference type="NCBI Taxonomy" id="315456"/>
    <lineage>
        <taxon>Bacteria</taxon>
        <taxon>Pseudomonadati</taxon>
        <taxon>Pseudomonadota</taxon>
        <taxon>Alphaproteobacteria</taxon>
        <taxon>Rickettsiales</taxon>
        <taxon>Rickettsiaceae</taxon>
        <taxon>Rickettsieae</taxon>
        <taxon>Rickettsia</taxon>
        <taxon>spotted fever group</taxon>
    </lineage>
</organism>
<evidence type="ECO:0000313" key="1">
    <source>
        <dbReference type="EMBL" id="AAY61968.1"/>
    </source>
</evidence>
<evidence type="ECO:0008006" key="3">
    <source>
        <dbReference type="Google" id="ProtNLM"/>
    </source>
</evidence>
<evidence type="ECO:0000313" key="2">
    <source>
        <dbReference type="Proteomes" id="UP000008548"/>
    </source>
</evidence>
<dbReference type="InterPro" id="IPR029058">
    <property type="entry name" value="AB_hydrolase_fold"/>
</dbReference>
<keyword evidence="2" id="KW-1185">Reference proteome</keyword>
<dbReference type="EMBL" id="CP000053">
    <property type="protein sequence ID" value="AAY61968.1"/>
    <property type="molecule type" value="Genomic_DNA"/>
</dbReference>
<name>Q4UKG3_RICFE</name>
<dbReference type="KEGG" id="rfe:RF_1117"/>
<reference evidence="1 2" key="1">
    <citation type="journal article" date="2005" name="PLoS Biol.">
        <title>The genome sequence of Rickettsia felis identifies the first putative conjugative plasmid in an obligate intracellular parasite.</title>
        <authorList>
            <person name="Ogata H."/>
            <person name="Renesto P."/>
            <person name="Audic S."/>
            <person name="Robert C."/>
            <person name="Blanc G."/>
            <person name="Fournier P.E."/>
            <person name="Parinello H."/>
            <person name="Claverie J.M."/>
            <person name="Raoult D."/>
        </authorList>
    </citation>
    <scope>NUCLEOTIDE SEQUENCE [LARGE SCALE GENOMIC DNA]</scope>
    <source>
        <strain evidence="2">ATCC VR-1525 / URRWXCal2</strain>
    </source>
</reference>
<gene>
    <name evidence="1" type="ordered locus">RF_1117</name>
</gene>